<protein>
    <submittedName>
        <fullName evidence="1">Uncharacterized protein</fullName>
    </submittedName>
</protein>
<dbReference type="EMBL" id="CP143791">
    <property type="protein sequence ID" value="WVN91197.1"/>
    <property type="molecule type" value="Genomic_DNA"/>
</dbReference>
<reference evidence="1" key="2">
    <citation type="journal article" date="2022" name="Elife">
        <title>Obligate sexual reproduction of a homothallic fungus closely related to the Cryptococcus pathogenic species complex.</title>
        <authorList>
            <person name="Passer A.R."/>
            <person name="Clancey S.A."/>
            <person name="Shea T."/>
            <person name="David-Palma M."/>
            <person name="Averette A.F."/>
            <person name="Boekhout T."/>
            <person name="Porcel B.M."/>
            <person name="Nowrousian M."/>
            <person name="Cuomo C.A."/>
            <person name="Sun S."/>
            <person name="Heitman J."/>
            <person name="Coelho M.A."/>
        </authorList>
    </citation>
    <scope>NUCLEOTIDE SEQUENCE</scope>
    <source>
        <strain evidence="1">CBS 7841</strain>
    </source>
</reference>
<accession>A0A1E3IIW7</accession>
<organism evidence="1 2">
    <name type="scientific">Cryptococcus depauperatus CBS 7841</name>
    <dbReference type="NCBI Taxonomy" id="1295531"/>
    <lineage>
        <taxon>Eukaryota</taxon>
        <taxon>Fungi</taxon>
        <taxon>Dikarya</taxon>
        <taxon>Basidiomycota</taxon>
        <taxon>Agaricomycotina</taxon>
        <taxon>Tremellomycetes</taxon>
        <taxon>Tremellales</taxon>
        <taxon>Cryptococcaceae</taxon>
        <taxon>Cryptococcus</taxon>
    </lineage>
</organism>
<reference evidence="1" key="3">
    <citation type="submission" date="2024-01" db="EMBL/GenBank/DDBJ databases">
        <authorList>
            <person name="Coelho M.A."/>
            <person name="David-Palma M."/>
            <person name="Shea T."/>
            <person name="Sun S."/>
            <person name="Cuomo C.A."/>
            <person name="Heitman J."/>
        </authorList>
    </citation>
    <scope>NUCLEOTIDE SEQUENCE</scope>
    <source>
        <strain evidence="1">CBS 7841</strain>
    </source>
</reference>
<sequence>MVLFNTPTISYVDDDQFDNTGSSQAQPGKADLKILVGIHDNTTAEFSPNEDGENEGNKHQWYINSSSAACRVLSPKSQRNNKWSSKAASAFLDKFNGHMGPYRAPTRTLATEHQPPLVDLADFKKMDRNLHDKTVAASEQAASAALKELEAMSGYKGRVNYDIVSDPSDVQSALRGAGKGVRRIGSVNSAMKQERSAQAYSNWNSVADGMTRLLISPGFGPSFRDTSSIGHFTMDGTGRLQLEPRRFETRFGRYPGHECVADTFVDDVTELPLEVAGALRDGFILAQNDAQGVSLPMLVEDSDLSENNLFNFSKQRERNILGVLQEEASAWNTRLENEQHPIRCVVVDDDIFDTVLSRE</sequence>
<evidence type="ECO:0000313" key="2">
    <source>
        <dbReference type="Proteomes" id="UP000094043"/>
    </source>
</evidence>
<proteinExistence type="predicted"/>
<gene>
    <name evidence="1" type="ORF">L203_106454</name>
</gene>
<dbReference type="KEGG" id="cdep:91090662"/>
<dbReference type="GeneID" id="91090662"/>
<evidence type="ECO:0000313" key="1">
    <source>
        <dbReference type="EMBL" id="WVN91197.1"/>
    </source>
</evidence>
<dbReference type="Proteomes" id="UP000094043">
    <property type="component" value="Chromosome 8"/>
</dbReference>
<keyword evidence="2" id="KW-1185">Reference proteome</keyword>
<dbReference type="AlphaFoldDB" id="A0A1E3IIW7"/>
<dbReference type="RefSeq" id="XP_066071897.1">
    <property type="nucleotide sequence ID" value="XM_066215800.1"/>
</dbReference>
<reference evidence="1" key="1">
    <citation type="submission" date="2016-06" db="EMBL/GenBank/DDBJ databases">
        <authorList>
            <person name="Cuomo C."/>
            <person name="Litvintseva A."/>
            <person name="Heitman J."/>
            <person name="Chen Y."/>
            <person name="Sun S."/>
            <person name="Springer D."/>
            <person name="Dromer F."/>
            <person name="Young S."/>
            <person name="Zeng Q."/>
            <person name="Chapman S."/>
            <person name="Gujja S."/>
            <person name="Saif S."/>
            <person name="Birren B."/>
        </authorList>
    </citation>
    <scope>NUCLEOTIDE SEQUENCE</scope>
    <source>
        <strain evidence="1">CBS 7841</strain>
    </source>
</reference>
<name>A0A1E3IIW7_9TREE</name>
<dbReference type="VEuPathDB" id="FungiDB:L203_02545"/>